<feature type="chain" id="PRO_5038464104" evidence="1">
    <location>
        <begin position="24"/>
        <end position="196"/>
    </location>
</feature>
<keyword evidence="1" id="KW-0732">Signal</keyword>
<evidence type="ECO:0000313" key="3">
    <source>
        <dbReference type="Proteomes" id="UP000182977"/>
    </source>
</evidence>
<dbReference type="EMBL" id="LT629791">
    <property type="protein sequence ID" value="SDU86475.1"/>
    <property type="molecule type" value="Genomic_DNA"/>
</dbReference>
<dbReference type="Proteomes" id="UP000182977">
    <property type="component" value="Chromosome I"/>
</dbReference>
<reference evidence="3" key="1">
    <citation type="submission" date="2016-10" db="EMBL/GenBank/DDBJ databases">
        <authorList>
            <person name="Varghese N."/>
            <person name="Submissions S."/>
        </authorList>
    </citation>
    <scope>NUCLEOTIDE SEQUENCE [LARGE SCALE GENOMIC DNA]</scope>
    <source>
        <strain evidence="3">DSM 45079</strain>
    </source>
</reference>
<dbReference type="PROSITE" id="PS51257">
    <property type="entry name" value="PROKAR_LIPOPROTEIN"/>
    <property type="match status" value="1"/>
</dbReference>
<gene>
    <name evidence="2" type="ORF">SAMN04488563_6890</name>
</gene>
<feature type="signal peptide" evidence="1">
    <location>
        <begin position="1"/>
        <end position="23"/>
    </location>
</feature>
<dbReference type="RefSeq" id="WP_152691045.1">
    <property type="nucleotide sequence ID" value="NZ_LBMC01000055.1"/>
</dbReference>
<evidence type="ECO:0000313" key="2">
    <source>
        <dbReference type="EMBL" id="SDU86475.1"/>
    </source>
</evidence>
<name>A0A1H2M0F3_9ACTN</name>
<dbReference type="OrthoDB" id="5194719at2"/>
<accession>A0A1H2M0F3</accession>
<organism evidence="2 3">
    <name type="scientific">Jiangella alkaliphila</name>
    <dbReference type="NCBI Taxonomy" id="419479"/>
    <lineage>
        <taxon>Bacteria</taxon>
        <taxon>Bacillati</taxon>
        <taxon>Actinomycetota</taxon>
        <taxon>Actinomycetes</taxon>
        <taxon>Jiangellales</taxon>
        <taxon>Jiangellaceae</taxon>
        <taxon>Jiangella</taxon>
    </lineage>
</organism>
<protein>
    <submittedName>
        <fullName evidence="2">Uncharacterized protein</fullName>
    </submittedName>
</protein>
<sequence>MGSRPWRHAVPAALLVALTAACGGVQEDGATAAPEPSWQDHVLPSDYDLPDTPPETLAAAELVSQVFADPSRDGLWGKYHYTDDGDGVVVNLVPGWEDSVIGDEMRQVIATAPAPVEVREVEHSNRELMHAFMDIALTDPVIAGASLTSGVVDAELNALVIGLTEVDEQSVAAVTEVFGPDVYVRQEEQATSDPAW</sequence>
<dbReference type="AlphaFoldDB" id="A0A1H2M0F3"/>
<keyword evidence="3" id="KW-1185">Reference proteome</keyword>
<evidence type="ECO:0000256" key="1">
    <source>
        <dbReference type="SAM" id="SignalP"/>
    </source>
</evidence>
<proteinExistence type="predicted"/>